<dbReference type="Gene3D" id="3.30.559.10">
    <property type="entry name" value="Chloramphenicol acetyltransferase-like domain"/>
    <property type="match status" value="1"/>
</dbReference>
<feature type="non-terminal residue" evidence="2">
    <location>
        <position position="1"/>
    </location>
</feature>
<dbReference type="InterPro" id="IPR009081">
    <property type="entry name" value="PP-bd_ACP"/>
</dbReference>
<dbReference type="GO" id="GO:0043041">
    <property type="term" value="P:amino acid activation for nonribosomal peptide biosynthetic process"/>
    <property type="evidence" value="ECO:0007669"/>
    <property type="project" value="TreeGrafter"/>
</dbReference>
<dbReference type="SUPFAM" id="SSF47336">
    <property type="entry name" value="ACP-like"/>
    <property type="match status" value="1"/>
</dbReference>
<dbReference type="InterPro" id="IPR023213">
    <property type="entry name" value="CAT-like_dom_sf"/>
</dbReference>
<dbReference type="Pfam" id="PF00550">
    <property type="entry name" value="PP-binding"/>
    <property type="match status" value="1"/>
</dbReference>
<accession>A0A820BU32</accession>
<dbReference type="GO" id="GO:0031177">
    <property type="term" value="F:phosphopantetheine binding"/>
    <property type="evidence" value="ECO:0007669"/>
    <property type="project" value="TreeGrafter"/>
</dbReference>
<dbReference type="InterPro" id="IPR001242">
    <property type="entry name" value="Condensation_dom"/>
</dbReference>
<evidence type="ECO:0000259" key="1">
    <source>
        <dbReference type="PROSITE" id="PS50075"/>
    </source>
</evidence>
<dbReference type="Gene3D" id="3.30.559.30">
    <property type="entry name" value="Nonribosomal peptide synthetase, condensation domain"/>
    <property type="match status" value="1"/>
</dbReference>
<dbReference type="PANTHER" id="PTHR45527">
    <property type="entry name" value="NONRIBOSOMAL PEPTIDE SYNTHETASE"/>
    <property type="match status" value="1"/>
</dbReference>
<dbReference type="GO" id="GO:0003824">
    <property type="term" value="F:catalytic activity"/>
    <property type="evidence" value="ECO:0007669"/>
    <property type="project" value="InterPro"/>
</dbReference>
<comment type="caution">
    <text evidence="2">The sequence shown here is derived from an EMBL/GenBank/DDBJ whole genome shotgun (WGS) entry which is preliminary data.</text>
</comment>
<dbReference type="PANTHER" id="PTHR45527:SF1">
    <property type="entry name" value="FATTY ACID SYNTHASE"/>
    <property type="match status" value="1"/>
</dbReference>
<dbReference type="InterPro" id="IPR036736">
    <property type="entry name" value="ACP-like_sf"/>
</dbReference>
<dbReference type="Proteomes" id="UP000663881">
    <property type="component" value="Unassembled WGS sequence"/>
</dbReference>
<dbReference type="Pfam" id="PF00668">
    <property type="entry name" value="Condensation"/>
    <property type="match status" value="1"/>
</dbReference>
<proteinExistence type="predicted"/>
<organism evidence="2 3">
    <name type="scientific">Adineta steineri</name>
    <dbReference type="NCBI Taxonomy" id="433720"/>
    <lineage>
        <taxon>Eukaryota</taxon>
        <taxon>Metazoa</taxon>
        <taxon>Spiralia</taxon>
        <taxon>Gnathifera</taxon>
        <taxon>Rotifera</taxon>
        <taxon>Eurotatoria</taxon>
        <taxon>Bdelloidea</taxon>
        <taxon>Adinetida</taxon>
        <taxon>Adinetidae</taxon>
        <taxon>Adineta</taxon>
    </lineage>
</organism>
<dbReference type="EMBL" id="CAJOAY010009834">
    <property type="protein sequence ID" value="CAF4211450.1"/>
    <property type="molecule type" value="Genomic_DNA"/>
</dbReference>
<dbReference type="GO" id="GO:0005737">
    <property type="term" value="C:cytoplasm"/>
    <property type="evidence" value="ECO:0007669"/>
    <property type="project" value="TreeGrafter"/>
</dbReference>
<gene>
    <name evidence="2" type="ORF">OKA104_LOCUS41540</name>
</gene>
<dbReference type="PROSITE" id="PS50075">
    <property type="entry name" value="CARRIER"/>
    <property type="match status" value="1"/>
</dbReference>
<dbReference type="SUPFAM" id="SSF52777">
    <property type="entry name" value="CoA-dependent acyltransferases"/>
    <property type="match status" value="2"/>
</dbReference>
<protein>
    <recommendedName>
        <fullName evidence="1">Carrier domain-containing protein</fullName>
    </recommendedName>
</protein>
<dbReference type="GO" id="GO:0044550">
    <property type="term" value="P:secondary metabolite biosynthetic process"/>
    <property type="evidence" value="ECO:0007669"/>
    <property type="project" value="TreeGrafter"/>
</dbReference>
<evidence type="ECO:0000313" key="2">
    <source>
        <dbReference type="EMBL" id="CAF4211450.1"/>
    </source>
</evidence>
<dbReference type="Gene3D" id="1.10.1200.10">
    <property type="entry name" value="ACP-like"/>
    <property type="match status" value="1"/>
</dbReference>
<evidence type="ECO:0000313" key="3">
    <source>
        <dbReference type="Proteomes" id="UP000663881"/>
    </source>
</evidence>
<feature type="domain" description="Carrier" evidence="1">
    <location>
        <begin position="1"/>
        <end position="71"/>
    </location>
</feature>
<sequence>RIHHIWCETFKQNQISIDTNIFTIGGHSLLLMQLFHRYKTQFHLEPNTLSINDLFQRPTISDHTELIYQTINVKENINDYHWSSLHITKAKASFAQERIFLDEQIRFSSTHNNTNMYVIPLIYRISSVNDHVCISKLQHAFQSTISKHQALRTALYFDKNGTIIQHCLDTNAIIDDKNFSRFSTINLPDEEHKKNEIVKKILNQPDLFDLSIGHMISCHILRHSQPNHSMSYNDDLLTKNDLILFTIHHACFDGASESTFTRDLSLAYQSNDLFSIDDNLFQYIDYSIHEHIMDMTLSQQFWLLELKGYNLTRQLSLPVDRQRSLTEQRSGLASSAQITFDDEICASFLNYASSHHLTLFQLGLSIFYVFLYKFTHGETDLCISSINANRYRSELVNMIGMFVSTLPYCVELDPHWSFDEVVKYVREKCLSILEHSHYPLQHILSDLHLTQSNVSFLETMLDFITISEDDDDGLCLNGVNLEEVSLNLSYELAKFDFSLTFVYNQSSDDNHLSCSFICSSDLFDETTVDKIGRRFHHISQQLFSSKSSTNYIDLCCTSISKVDLILPEEVEERQGIRFQRLETIINEGT</sequence>
<name>A0A820BU32_9BILA</name>
<feature type="non-terminal residue" evidence="2">
    <location>
        <position position="589"/>
    </location>
</feature>
<dbReference type="AlphaFoldDB" id="A0A820BU32"/>
<reference evidence="2" key="1">
    <citation type="submission" date="2021-02" db="EMBL/GenBank/DDBJ databases">
        <authorList>
            <person name="Nowell W R."/>
        </authorList>
    </citation>
    <scope>NUCLEOTIDE SEQUENCE</scope>
</reference>